<organism evidence="2 3">
    <name type="scientific">Olpidium bornovanus</name>
    <dbReference type="NCBI Taxonomy" id="278681"/>
    <lineage>
        <taxon>Eukaryota</taxon>
        <taxon>Fungi</taxon>
        <taxon>Fungi incertae sedis</taxon>
        <taxon>Olpidiomycota</taxon>
        <taxon>Olpidiomycotina</taxon>
        <taxon>Olpidiomycetes</taxon>
        <taxon>Olpidiales</taxon>
        <taxon>Olpidiaceae</taxon>
        <taxon>Olpidium</taxon>
    </lineage>
</organism>
<name>A0A8H8DF39_9FUNG</name>
<protein>
    <submittedName>
        <fullName evidence="2">Uncharacterized protein</fullName>
    </submittedName>
</protein>
<gene>
    <name evidence="2" type="ORF">BJ554DRAFT_4203</name>
</gene>
<reference evidence="2 3" key="1">
    <citation type="journal article" name="Sci. Rep.">
        <title>Genome-scale phylogenetic analyses confirm Olpidium as the closest living zoosporic fungus to the non-flagellated, terrestrial fungi.</title>
        <authorList>
            <person name="Chang Y."/>
            <person name="Rochon D."/>
            <person name="Sekimoto S."/>
            <person name="Wang Y."/>
            <person name="Chovatia M."/>
            <person name="Sandor L."/>
            <person name="Salamov A."/>
            <person name="Grigoriev I.V."/>
            <person name="Stajich J.E."/>
            <person name="Spatafora J.W."/>
        </authorList>
    </citation>
    <scope>NUCLEOTIDE SEQUENCE [LARGE SCALE GENOMIC DNA]</scope>
    <source>
        <strain evidence="2">S191</strain>
    </source>
</reference>
<dbReference type="Proteomes" id="UP000673691">
    <property type="component" value="Unassembled WGS sequence"/>
</dbReference>
<feature type="non-terminal residue" evidence="2">
    <location>
        <position position="1"/>
    </location>
</feature>
<proteinExistence type="predicted"/>
<dbReference type="AlphaFoldDB" id="A0A8H8DF39"/>
<accession>A0A8H8DF39</accession>
<evidence type="ECO:0000313" key="3">
    <source>
        <dbReference type="Proteomes" id="UP000673691"/>
    </source>
</evidence>
<dbReference type="EMBL" id="JAEFCI010012207">
    <property type="protein sequence ID" value="KAG5456140.1"/>
    <property type="molecule type" value="Genomic_DNA"/>
</dbReference>
<keyword evidence="3" id="KW-1185">Reference proteome</keyword>
<feature type="region of interest" description="Disordered" evidence="1">
    <location>
        <begin position="97"/>
        <end position="124"/>
    </location>
</feature>
<sequence length="166" mass="18936">AGSCPPGAVLRSGKRGKRGLLFFKREEDQRRRTVRWTPTSLPYRNDDRRDLAFHNKLADAPLEFEQRRRILVDPPLGKYVHPSSQVEQFDGLVHPRLVDAGPANDREALPKKEKLRQRPASRTTRVSIGIRAAKDHVYHVLIHEADVVGDERPSHMAVWAENRTPG</sequence>
<evidence type="ECO:0000256" key="1">
    <source>
        <dbReference type="SAM" id="MobiDB-lite"/>
    </source>
</evidence>
<evidence type="ECO:0000313" key="2">
    <source>
        <dbReference type="EMBL" id="KAG5456140.1"/>
    </source>
</evidence>
<comment type="caution">
    <text evidence="2">The sequence shown here is derived from an EMBL/GenBank/DDBJ whole genome shotgun (WGS) entry which is preliminary data.</text>
</comment>